<feature type="domain" description="PAC" evidence="8">
    <location>
        <begin position="94"/>
        <end position="149"/>
    </location>
</feature>
<dbReference type="PROSITE" id="PS50113">
    <property type="entry name" value="PAC"/>
    <property type="match status" value="3"/>
</dbReference>
<dbReference type="GO" id="GO:0000155">
    <property type="term" value="F:phosphorelay sensor kinase activity"/>
    <property type="evidence" value="ECO:0007669"/>
    <property type="project" value="InterPro"/>
</dbReference>
<dbReference type="PRINTS" id="PR00344">
    <property type="entry name" value="BCTRLSENSOR"/>
</dbReference>
<dbReference type="SUPFAM" id="SSF55874">
    <property type="entry name" value="ATPase domain of HSP90 chaperone/DNA topoisomerase II/histidine kinase"/>
    <property type="match status" value="1"/>
</dbReference>
<sequence length="664" mass="74606">MLQETATQDNPTLTLPANTSQSQYLNLFLQAQVAIGILRGPQFTVELANDSLLRIWGKGHEIIGLPLLQALPEVRETKYPSLLLQVLQTGITHHAQESSALLVRNGVPEQVYFNFVYQPLYDAENQVSGVMIIAHEITEQVDARKRAEESEKRFRNLVEEAEVATAIYLGREMKIQLANDAMLRLWGKDDSVIGKTVREALPELDGQPFLDLLDRVYTSGQTYRATEDRADLVVDGKLQSFYFNFSYKPLRNAAGEIYAILNMATDVTELVIAKQELARSENRLNLAADIAGLGTWDYYPGSAHICWDDRCRELYGFAPGVLSEVAINNNMIHPDDRDEVIRNFEKALTPGSNGAFFEEYRIIRHGDAAIRYLRSKGQTIFNADGSPHHMSGTLQDITDQQLKASILEQKVEERTTELKAVVDQLQESNQELEQFAHVASHDMKEPIRKARLFADRIRSEYAPQLPERALVYLEKIDTAALRMTTMVEGVLHYSMFNAQPQPFQTILLQEVLQGIEQDLELLMAQKGACLEYGSFPPFEGAPVLIYQLFYNLVNNSLKFARKETPPVIRISYQLPTIGGAPTNTIEISVADNGIGFEPSEAGYIFQTFSRLHGRDRYEGTGLGLALCRKIVTRHQGSIYAEGQPDKGATFIITLPLHQPVNLLS</sequence>
<dbReference type="InterPro" id="IPR001610">
    <property type="entry name" value="PAC"/>
</dbReference>
<dbReference type="Pfam" id="PF02518">
    <property type="entry name" value="HATPase_c"/>
    <property type="match status" value="1"/>
</dbReference>
<evidence type="ECO:0000256" key="5">
    <source>
        <dbReference type="ARBA" id="ARBA00022777"/>
    </source>
</evidence>
<evidence type="ECO:0000259" key="6">
    <source>
        <dbReference type="PROSITE" id="PS50109"/>
    </source>
</evidence>
<keyword evidence="3" id="KW-0597">Phosphoprotein</keyword>
<dbReference type="SMART" id="SM00091">
    <property type="entry name" value="PAS"/>
    <property type="match status" value="3"/>
</dbReference>
<organism evidence="9 10">
    <name type="scientific">Cnuella takakiae</name>
    <dbReference type="NCBI Taxonomy" id="1302690"/>
    <lineage>
        <taxon>Bacteria</taxon>
        <taxon>Pseudomonadati</taxon>
        <taxon>Bacteroidota</taxon>
        <taxon>Chitinophagia</taxon>
        <taxon>Chitinophagales</taxon>
        <taxon>Chitinophagaceae</taxon>
        <taxon>Cnuella</taxon>
    </lineage>
</organism>
<dbReference type="CDD" id="cd00130">
    <property type="entry name" value="PAS"/>
    <property type="match status" value="1"/>
</dbReference>
<dbReference type="PANTHER" id="PTHR43304">
    <property type="entry name" value="PHYTOCHROME-LIKE PROTEIN CPH1"/>
    <property type="match status" value="1"/>
</dbReference>
<protein>
    <recommendedName>
        <fullName evidence="2">histidine kinase</fullName>
        <ecNumber evidence="2">2.7.13.3</ecNumber>
    </recommendedName>
</protein>
<dbReference type="Pfam" id="PF08448">
    <property type="entry name" value="PAS_4"/>
    <property type="match status" value="2"/>
</dbReference>
<evidence type="ECO:0000256" key="4">
    <source>
        <dbReference type="ARBA" id="ARBA00022679"/>
    </source>
</evidence>
<accession>A0A1M5GHC1</accession>
<dbReference type="SMART" id="SM00388">
    <property type="entry name" value="HisKA"/>
    <property type="match status" value="1"/>
</dbReference>
<feature type="domain" description="PAC" evidence="8">
    <location>
        <begin position="224"/>
        <end position="279"/>
    </location>
</feature>
<dbReference type="InterPro" id="IPR004358">
    <property type="entry name" value="Sig_transdc_His_kin-like_C"/>
</dbReference>
<dbReference type="NCBIfam" id="TIGR00229">
    <property type="entry name" value="sensory_box"/>
    <property type="match status" value="2"/>
</dbReference>
<dbReference type="PANTHER" id="PTHR43304:SF1">
    <property type="entry name" value="PAC DOMAIN-CONTAINING PROTEIN"/>
    <property type="match status" value="1"/>
</dbReference>
<name>A0A1M5GHC1_9BACT</name>
<dbReference type="Pfam" id="PF00512">
    <property type="entry name" value="HisKA"/>
    <property type="match status" value="1"/>
</dbReference>
<evidence type="ECO:0000256" key="2">
    <source>
        <dbReference type="ARBA" id="ARBA00012438"/>
    </source>
</evidence>
<dbReference type="Gene3D" id="3.30.450.20">
    <property type="entry name" value="PAS domain"/>
    <property type="match status" value="3"/>
</dbReference>
<keyword evidence="10" id="KW-1185">Reference proteome</keyword>
<dbReference type="InterPro" id="IPR005467">
    <property type="entry name" value="His_kinase_dom"/>
</dbReference>
<dbReference type="EMBL" id="FQUO01000016">
    <property type="protein sequence ID" value="SHG02902.1"/>
    <property type="molecule type" value="Genomic_DNA"/>
</dbReference>
<dbReference type="InterPro" id="IPR000014">
    <property type="entry name" value="PAS"/>
</dbReference>
<dbReference type="Gene3D" id="3.30.565.10">
    <property type="entry name" value="Histidine kinase-like ATPase, C-terminal domain"/>
    <property type="match status" value="1"/>
</dbReference>
<dbReference type="InterPro" id="IPR013656">
    <property type="entry name" value="PAS_4"/>
</dbReference>
<dbReference type="InterPro" id="IPR035965">
    <property type="entry name" value="PAS-like_dom_sf"/>
</dbReference>
<gene>
    <name evidence="9" type="ORF">SAMN05444008_11672</name>
</gene>
<dbReference type="RefSeq" id="WP_143157413.1">
    <property type="nucleotide sequence ID" value="NZ_FQUO01000016.1"/>
</dbReference>
<dbReference type="Pfam" id="PF08447">
    <property type="entry name" value="PAS_3"/>
    <property type="match status" value="1"/>
</dbReference>
<dbReference type="PROSITE" id="PS50112">
    <property type="entry name" value="PAS"/>
    <property type="match status" value="1"/>
</dbReference>
<keyword evidence="5 9" id="KW-0418">Kinase</keyword>
<dbReference type="InterPro" id="IPR003594">
    <property type="entry name" value="HATPase_dom"/>
</dbReference>
<evidence type="ECO:0000313" key="9">
    <source>
        <dbReference type="EMBL" id="SHG02902.1"/>
    </source>
</evidence>
<evidence type="ECO:0000256" key="3">
    <source>
        <dbReference type="ARBA" id="ARBA00022553"/>
    </source>
</evidence>
<dbReference type="SUPFAM" id="SSF55785">
    <property type="entry name" value="PYP-like sensor domain (PAS domain)"/>
    <property type="match status" value="3"/>
</dbReference>
<dbReference type="SMART" id="SM00387">
    <property type="entry name" value="HATPase_c"/>
    <property type="match status" value="1"/>
</dbReference>
<feature type="domain" description="Histidine kinase" evidence="6">
    <location>
        <begin position="438"/>
        <end position="658"/>
    </location>
</feature>
<evidence type="ECO:0000259" key="7">
    <source>
        <dbReference type="PROSITE" id="PS50112"/>
    </source>
</evidence>
<dbReference type="InterPro" id="IPR000700">
    <property type="entry name" value="PAS-assoc_C"/>
</dbReference>
<comment type="catalytic activity">
    <reaction evidence="1">
        <text>ATP + protein L-histidine = ADP + protein N-phospho-L-histidine.</text>
        <dbReference type="EC" id="2.7.13.3"/>
    </reaction>
</comment>
<dbReference type="OrthoDB" id="607558at2"/>
<evidence type="ECO:0000313" key="10">
    <source>
        <dbReference type="Proteomes" id="UP000184368"/>
    </source>
</evidence>
<dbReference type="STRING" id="1302690.BUE76_11325"/>
<dbReference type="Gene3D" id="2.10.70.100">
    <property type="match status" value="1"/>
</dbReference>
<dbReference type="InterPro" id="IPR052162">
    <property type="entry name" value="Sensor_kinase/Photoreceptor"/>
</dbReference>
<dbReference type="InterPro" id="IPR036097">
    <property type="entry name" value="HisK_dim/P_sf"/>
</dbReference>
<dbReference type="CDD" id="cd00082">
    <property type="entry name" value="HisKA"/>
    <property type="match status" value="1"/>
</dbReference>
<feature type="domain" description="PAC" evidence="8">
    <location>
        <begin position="356"/>
        <end position="409"/>
    </location>
</feature>
<dbReference type="AlphaFoldDB" id="A0A1M5GHC1"/>
<dbReference type="InterPro" id="IPR003661">
    <property type="entry name" value="HisK_dim/P_dom"/>
</dbReference>
<keyword evidence="4" id="KW-0808">Transferase</keyword>
<dbReference type="InterPro" id="IPR036890">
    <property type="entry name" value="HATPase_C_sf"/>
</dbReference>
<dbReference type="Proteomes" id="UP000184368">
    <property type="component" value="Unassembled WGS sequence"/>
</dbReference>
<evidence type="ECO:0000256" key="1">
    <source>
        <dbReference type="ARBA" id="ARBA00000085"/>
    </source>
</evidence>
<proteinExistence type="predicted"/>
<dbReference type="Gene3D" id="1.10.287.130">
    <property type="match status" value="1"/>
</dbReference>
<dbReference type="InterPro" id="IPR013655">
    <property type="entry name" value="PAS_fold_3"/>
</dbReference>
<evidence type="ECO:0000259" key="8">
    <source>
        <dbReference type="PROSITE" id="PS50113"/>
    </source>
</evidence>
<dbReference type="SMART" id="SM00086">
    <property type="entry name" value="PAC"/>
    <property type="match status" value="3"/>
</dbReference>
<dbReference type="SUPFAM" id="SSF47384">
    <property type="entry name" value="Homodimeric domain of signal transducing histidine kinase"/>
    <property type="match status" value="1"/>
</dbReference>
<reference evidence="9 10" key="1">
    <citation type="submission" date="2016-11" db="EMBL/GenBank/DDBJ databases">
        <authorList>
            <person name="Jaros S."/>
            <person name="Januszkiewicz K."/>
            <person name="Wedrychowicz H."/>
        </authorList>
    </citation>
    <scope>NUCLEOTIDE SEQUENCE [LARGE SCALE GENOMIC DNA]</scope>
    <source>
        <strain evidence="9 10">DSM 26897</strain>
    </source>
</reference>
<dbReference type="EC" id="2.7.13.3" evidence="2"/>
<dbReference type="PROSITE" id="PS50109">
    <property type="entry name" value="HIS_KIN"/>
    <property type="match status" value="1"/>
</dbReference>
<feature type="domain" description="PAS" evidence="7">
    <location>
        <begin position="307"/>
        <end position="351"/>
    </location>
</feature>